<evidence type="ECO:0000256" key="2">
    <source>
        <dbReference type="ARBA" id="ARBA00023125"/>
    </source>
</evidence>
<dbReference type="SUPFAM" id="SSF48498">
    <property type="entry name" value="Tetracyclin repressor-like, C-terminal domain"/>
    <property type="match status" value="1"/>
</dbReference>
<dbReference type="PANTHER" id="PTHR47506:SF3">
    <property type="entry name" value="HTH-TYPE TRANSCRIPTIONAL REGULATOR LMRA"/>
    <property type="match status" value="1"/>
</dbReference>
<keyword evidence="7" id="KW-1185">Reference proteome</keyword>
<dbReference type="PROSITE" id="PS50977">
    <property type="entry name" value="HTH_TETR_2"/>
    <property type="match status" value="1"/>
</dbReference>
<evidence type="ECO:0000256" key="3">
    <source>
        <dbReference type="ARBA" id="ARBA00023163"/>
    </source>
</evidence>
<keyword evidence="1" id="KW-0805">Transcription regulation</keyword>
<dbReference type="SUPFAM" id="SSF46689">
    <property type="entry name" value="Homeodomain-like"/>
    <property type="match status" value="1"/>
</dbReference>
<protein>
    <submittedName>
        <fullName evidence="6">TetR/AcrR family transcriptional regulator</fullName>
    </submittedName>
</protein>
<dbReference type="InterPro" id="IPR036271">
    <property type="entry name" value="Tet_transcr_reg_TetR-rel_C_sf"/>
</dbReference>
<evidence type="ECO:0000313" key="7">
    <source>
        <dbReference type="Proteomes" id="UP001156398"/>
    </source>
</evidence>
<dbReference type="Pfam" id="PF00440">
    <property type="entry name" value="TetR_N"/>
    <property type="match status" value="1"/>
</dbReference>
<feature type="domain" description="HTH tetR-type" evidence="5">
    <location>
        <begin position="3"/>
        <end position="63"/>
    </location>
</feature>
<evidence type="ECO:0000256" key="4">
    <source>
        <dbReference type="PROSITE-ProRule" id="PRU00335"/>
    </source>
</evidence>
<evidence type="ECO:0000256" key="1">
    <source>
        <dbReference type="ARBA" id="ARBA00023015"/>
    </source>
</evidence>
<proteinExistence type="predicted"/>
<comment type="caution">
    <text evidence="6">The sequence shown here is derived from an EMBL/GenBank/DDBJ whole genome shotgun (WGS) entry which is preliminary data.</text>
</comment>
<organism evidence="6 7">
    <name type="scientific">Streptantibioticus silvisoli</name>
    <dbReference type="NCBI Taxonomy" id="2705255"/>
    <lineage>
        <taxon>Bacteria</taxon>
        <taxon>Bacillati</taxon>
        <taxon>Actinomycetota</taxon>
        <taxon>Actinomycetes</taxon>
        <taxon>Kitasatosporales</taxon>
        <taxon>Streptomycetaceae</taxon>
        <taxon>Streptantibioticus</taxon>
    </lineage>
</organism>
<dbReference type="Proteomes" id="UP001156398">
    <property type="component" value="Unassembled WGS sequence"/>
</dbReference>
<keyword evidence="3" id="KW-0804">Transcription</keyword>
<dbReference type="Pfam" id="PF21993">
    <property type="entry name" value="TetR_C_13_2"/>
    <property type="match status" value="1"/>
</dbReference>
<dbReference type="InterPro" id="IPR009057">
    <property type="entry name" value="Homeodomain-like_sf"/>
</dbReference>
<evidence type="ECO:0000259" key="5">
    <source>
        <dbReference type="PROSITE" id="PS50977"/>
    </source>
</evidence>
<evidence type="ECO:0000313" key="6">
    <source>
        <dbReference type="EMBL" id="MDI5964469.1"/>
    </source>
</evidence>
<feature type="DNA-binding region" description="H-T-H motif" evidence="4">
    <location>
        <begin position="26"/>
        <end position="45"/>
    </location>
</feature>
<dbReference type="EMBL" id="JAAGKO020000024">
    <property type="protein sequence ID" value="MDI5964469.1"/>
    <property type="molecule type" value="Genomic_DNA"/>
</dbReference>
<accession>A0ABT6W144</accession>
<name>A0ABT6W144_9ACTN</name>
<dbReference type="InterPro" id="IPR054156">
    <property type="entry name" value="YxaF_TetR_C"/>
</dbReference>
<dbReference type="InterPro" id="IPR001647">
    <property type="entry name" value="HTH_TetR"/>
</dbReference>
<reference evidence="6 7" key="1">
    <citation type="submission" date="2023-05" db="EMBL/GenBank/DDBJ databases">
        <title>Streptantibioticus silvisoli sp. nov., acidotolerant actinomycetes 1 from pine litter.</title>
        <authorList>
            <person name="Swiecimska M."/>
            <person name="Golinska P."/>
            <person name="Sangal V."/>
            <person name="Wachnowicz B."/>
            <person name="Goodfellow M."/>
        </authorList>
    </citation>
    <scope>NUCLEOTIDE SEQUENCE [LARGE SCALE GENOMIC DNA]</scope>
    <source>
        <strain evidence="6 7">SL54</strain>
    </source>
</reference>
<dbReference type="PANTHER" id="PTHR47506">
    <property type="entry name" value="TRANSCRIPTIONAL REGULATORY PROTEIN"/>
    <property type="match status" value="1"/>
</dbReference>
<sequence length="189" mass="19965">MAGEVRRQMIEGAVQLLARRGLQGTSFSEVLELTGAPRGSVYHHFPGGKDELVGAAVDTAVAQVVAFLDRKEGAPAVEVAEHFFTAWRLLLTRSGFQAGCALVAVAVATDSQELLDRTAAAFDAWRLRLAELLERGGLPPAAATSFAAVLLAASEGAVVICRARRSLEPFEKVTAHLLDQIRAASNGTG</sequence>
<dbReference type="Gene3D" id="1.10.357.10">
    <property type="entry name" value="Tetracycline Repressor, domain 2"/>
    <property type="match status" value="1"/>
</dbReference>
<dbReference type="RefSeq" id="WP_271323640.1">
    <property type="nucleotide sequence ID" value="NZ_JAAGKO020000024.1"/>
</dbReference>
<keyword evidence="2 4" id="KW-0238">DNA-binding</keyword>
<gene>
    <name evidence="6" type="ORF">POF43_017350</name>
</gene>